<evidence type="ECO:0000313" key="1">
    <source>
        <dbReference type="EMBL" id="KAJ8062050.1"/>
    </source>
</evidence>
<gene>
    <name evidence="1" type="ORF">OCU04_009830</name>
</gene>
<dbReference type="OrthoDB" id="3551861at2759"/>
<reference evidence="1" key="1">
    <citation type="submission" date="2022-11" db="EMBL/GenBank/DDBJ databases">
        <title>Genome Resource of Sclerotinia nivalis Strain SnTB1, a Plant Pathogen Isolated from American Ginseng.</title>
        <authorList>
            <person name="Fan S."/>
        </authorList>
    </citation>
    <scope>NUCLEOTIDE SEQUENCE</scope>
    <source>
        <strain evidence="1">SnTB1</strain>
    </source>
</reference>
<dbReference type="AlphaFoldDB" id="A0A9X0AG78"/>
<name>A0A9X0AG78_9HELO</name>
<proteinExistence type="predicted"/>
<comment type="caution">
    <text evidence="1">The sequence shown here is derived from an EMBL/GenBank/DDBJ whole genome shotgun (WGS) entry which is preliminary data.</text>
</comment>
<dbReference type="EMBL" id="JAPEIS010000011">
    <property type="protein sequence ID" value="KAJ8062050.1"/>
    <property type="molecule type" value="Genomic_DNA"/>
</dbReference>
<sequence length="222" mass="25384">MTTNIRLFLFRSPSSLPILQNGPISSPVASSSFTDYSMFGVQPLKNNPSRIIIEYLSGPYNYHSEKFILEIHEKQGTKAEEFDFFLADFFEQHNGPSNRDAVLIWGFEKELGYKIYNIVKRHSSPPTLICLPTNTILSTCNKCVQPSCRHLQYDFEFLLRYWGLLRSVKEKTNDQLGIFDTSKWETQDQEKELERNVGIFGVTVKAFGSFLGAAARAVFVFA</sequence>
<keyword evidence="2" id="KW-1185">Reference proteome</keyword>
<dbReference type="Proteomes" id="UP001152300">
    <property type="component" value="Unassembled WGS sequence"/>
</dbReference>
<evidence type="ECO:0000313" key="2">
    <source>
        <dbReference type="Proteomes" id="UP001152300"/>
    </source>
</evidence>
<accession>A0A9X0AG78</accession>
<organism evidence="1 2">
    <name type="scientific">Sclerotinia nivalis</name>
    <dbReference type="NCBI Taxonomy" id="352851"/>
    <lineage>
        <taxon>Eukaryota</taxon>
        <taxon>Fungi</taxon>
        <taxon>Dikarya</taxon>
        <taxon>Ascomycota</taxon>
        <taxon>Pezizomycotina</taxon>
        <taxon>Leotiomycetes</taxon>
        <taxon>Helotiales</taxon>
        <taxon>Sclerotiniaceae</taxon>
        <taxon>Sclerotinia</taxon>
    </lineage>
</organism>
<protein>
    <submittedName>
        <fullName evidence="1">Uncharacterized protein</fullName>
    </submittedName>
</protein>